<keyword evidence="2" id="KW-1003">Cell membrane</keyword>
<dbReference type="EMBL" id="DRUC01000047">
    <property type="protein sequence ID" value="HHF48160.1"/>
    <property type="molecule type" value="Genomic_DNA"/>
</dbReference>
<dbReference type="Gene3D" id="1.20.950.20">
    <property type="entry name" value="Transmembrane di-heme cytochromes, Chain C"/>
    <property type="match status" value="1"/>
</dbReference>
<feature type="transmembrane region" description="Helical" evidence="7">
    <location>
        <begin position="6"/>
        <end position="24"/>
    </location>
</feature>
<evidence type="ECO:0000256" key="6">
    <source>
        <dbReference type="ARBA" id="ARBA00023136"/>
    </source>
</evidence>
<keyword evidence="5" id="KW-0560">Oxidoreductase</keyword>
<evidence type="ECO:0000256" key="2">
    <source>
        <dbReference type="ARBA" id="ARBA00022475"/>
    </source>
</evidence>
<evidence type="ECO:0000256" key="7">
    <source>
        <dbReference type="SAM" id="Phobius"/>
    </source>
</evidence>
<evidence type="ECO:0000256" key="4">
    <source>
        <dbReference type="ARBA" id="ARBA00022989"/>
    </source>
</evidence>
<dbReference type="InterPro" id="IPR036197">
    <property type="entry name" value="NarG-like_sf"/>
</dbReference>
<feature type="transmembrane region" description="Helical" evidence="7">
    <location>
        <begin position="216"/>
        <end position="239"/>
    </location>
</feature>
<evidence type="ECO:0000256" key="3">
    <source>
        <dbReference type="ARBA" id="ARBA00022692"/>
    </source>
</evidence>
<feature type="transmembrane region" description="Helical" evidence="7">
    <location>
        <begin position="177"/>
        <end position="196"/>
    </location>
</feature>
<comment type="subcellular location">
    <subcellularLocation>
        <location evidence="1">Cell membrane</location>
        <topology evidence="1">Multi-pass membrane protein</topology>
    </subcellularLocation>
</comment>
<protein>
    <submittedName>
        <fullName evidence="9">Nitrate reductase</fullName>
    </submittedName>
</protein>
<evidence type="ECO:0000313" key="11">
    <source>
        <dbReference type="EMBL" id="HHF48160.1"/>
    </source>
</evidence>
<gene>
    <name evidence="11" type="ORF">ENL48_02965</name>
    <name evidence="10" type="ORF">ENT89_05495</name>
    <name evidence="9" type="ORF">ENX77_00455</name>
</gene>
<dbReference type="EMBL" id="DTPI01000004">
    <property type="protein sequence ID" value="HGE65604.1"/>
    <property type="molecule type" value="Genomic_DNA"/>
</dbReference>
<reference evidence="9" key="1">
    <citation type="journal article" date="2020" name="mSystems">
        <title>Genome- and Community-Level Interaction Insights into Carbon Utilization and Element Cycling Functions of Hydrothermarchaeota in Hydrothermal Sediment.</title>
        <authorList>
            <person name="Zhou Z."/>
            <person name="Liu Y."/>
            <person name="Xu W."/>
            <person name="Pan J."/>
            <person name="Luo Z.H."/>
            <person name="Li M."/>
        </authorList>
    </citation>
    <scope>NUCLEOTIDE SEQUENCE [LARGE SCALE GENOMIC DNA]</scope>
    <source>
        <strain evidence="11">SpSt-10</strain>
        <strain evidence="10">SpSt-62</strain>
        <strain evidence="9">SpSt-97</strain>
    </source>
</reference>
<comment type="caution">
    <text evidence="9">The sequence shown here is derived from an EMBL/GenBank/DDBJ whole genome shotgun (WGS) entry which is preliminary data.</text>
</comment>
<name>A0A7C3YNW3_9EURY</name>
<dbReference type="GO" id="GO:0016491">
    <property type="term" value="F:oxidoreductase activity"/>
    <property type="evidence" value="ECO:0007669"/>
    <property type="project" value="UniProtKB-KW"/>
</dbReference>
<evidence type="ECO:0000256" key="1">
    <source>
        <dbReference type="ARBA" id="ARBA00004651"/>
    </source>
</evidence>
<dbReference type="EMBL" id="DTAK01000039">
    <property type="protein sequence ID" value="HGU59599.1"/>
    <property type="molecule type" value="Genomic_DNA"/>
</dbReference>
<dbReference type="Pfam" id="PF02665">
    <property type="entry name" value="Nitrate_red_gam"/>
    <property type="match status" value="1"/>
</dbReference>
<proteinExistence type="predicted"/>
<accession>A0A7C3YNW3</accession>
<keyword evidence="4 7" id="KW-1133">Transmembrane helix</keyword>
<dbReference type="AlphaFoldDB" id="A0A7C3YNW3"/>
<feature type="transmembrane region" description="Helical" evidence="7">
    <location>
        <begin position="96"/>
        <end position="123"/>
    </location>
</feature>
<keyword evidence="6 7" id="KW-0472">Membrane</keyword>
<evidence type="ECO:0000313" key="9">
    <source>
        <dbReference type="EMBL" id="HGE65604.1"/>
    </source>
</evidence>
<evidence type="ECO:0000313" key="10">
    <source>
        <dbReference type="EMBL" id="HGU59599.1"/>
    </source>
</evidence>
<evidence type="ECO:0000259" key="8">
    <source>
        <dbReference type="Pfam" id="PF02665"/>
    </source>
</evidence>
<evidence type="ECO:0000256" key="5">
    <source>
        <dbReference type="ARBA" id="ARBA00023002"/>
    </source>
</evidence>
<feature type="transmembrane region" description="Helical" evidence="7">
    <location>
        <begin position="135"/>
        <end position="156"/>
    </location>
</feature>
<sequence length="307" mass="35735">MIWLQALIYFCFAIFVIVLLGKVVKYATMPLNLRWELYPVPHEKKAEHGGSYYEEPEWWKKPREITLLGEIKEMLKEMLFIERVFKHKRSLWWLTYPFHLGIYLILVWFALIFIGAILELIGIPISASGSMISPVIYYLTLVVGVVAMILMFVFGIGLIVRRFSDPDMRKYSSFLDYFNLIFIIAVVGTGFAAWQSDPDFSLAREFMKDLIVLSPLPSASGATILHVTLLSLLFLYIACTKMTHFIGKYFTYHKILWDDEPNLRGSEIEKKVLNQLNYRVAWRGNHIKPEVTWAEEATKYVPKSQEE</sequence>
<organism evidence="9">
    <name type="scientific">Geoglobus ahangari</name>
    <dbReference type="NCBI Taxonomy" id="113653"/>
    <lineage>
        <taxon>Archaea</taxon>
        <taxon>Methanobacteriati</taxon>
        <taxon>Methanobacteriota</taxon>
        <taxon>Archaeoglobi</taxon>
        <taxon>Archaeoglobales</taxon>
        <taxon>Archaeoglobaceae</taxon>
        <taxon>Geoglobus</taxon>
    </lineage>
</organism>
<keyword evidence="3 7" id="KW-0812">Transmembrane</keyword>
<dbReference type="SUPFAM" id="SSF103501">
    <property type="entry name" value="Respiratory nitrate reductase 1 gamma chain"/>
    <property type="match status" value="1"/>
</dbReference>
<dbReference type="GO" id="GO:0005886">
    <property type="term" value="C:plasma membrane"/>
    <property type="evidence" value="ECO:0007669"/>
    <property type="project" value="UniProtKB-SubCell"/>
</dbReference>
<feature type="domain" description="NarG-like" evidence="8">
    <location>
        <begin position="87"/>
        <end position="252"/>
    </location>
</feature>
<dbReference type="InterPro" id="IPR023234">
    <property type="entry name" value="NarG-like_domain"/>
</dbReference>